<comment type="caution">
    <text evidence="11">The sequence shown here is derived from an EMBL/GenBank/DDBJ whole genome shotgun (WGS) entry which is preliminary data.</text>
</comment>
<comment type="similarity">
    <text evidence="2 7">Belongs to the SEC5 family.</text>
</comment>
<evidence type="ECO:0000256" key="5">
    <source>
        <dbReference type="ARBA" id="ARBA00022483"/>
    </source>
</evidence>
<evidence type="ECO:0000313" key="11">
    <source>
        <dbReference type="EMBL" id="CAF0899139.1"/>
    </source>
</evidence>
<feature type="domain" description="IPT/TIG" evidence="9">
    <location>
        <begin position="4"/>
        <end position="85"/>
    </location>
</feature>
<dbReference type="InterPro" id="IPR014756">
    <property type="entry name" value="Ig_E-set"/>
</dbReference>
<feature type="compositionally biased region" description="Basic and acidic residues" evidence="8">
    <location>
        <begin position="423"/>
        <end position="434"/>
    </location>
</feature>
<dbReference type="Proteomes" id="UP000663879">
    <property type="component" value="Unassembled WGS sequence"/>
</dbReference>
<dbReference type="Pfam" id="PF01833">
    <property type="entry name" value="TIG"/>
    <property type="match status" value="1"/>
</dbReference>
<dbReference type="EMBL" id="CAJNOC010001897">
    <property type="protein sequence ID" value="CAF0899139.1"/>
    <property type="molecule type" value="Genomic_DNA"/>
</dbReference>
<dbReference type="CDD" id="cd00603">
    <property type="entry name" value="IPT_PCSR"/>
    <property type="match status" value="1"/>
</dbReference>
<dbReference type="InterPro" id="IPR002909">
    <property type="entry name" value="IPT_dom"/>
</dbReference>
<name>A0A813ZKB0_9BILA</name>
<dbReference type="GO" id="GO:0006887">
    <property type="term" value="P:exocytosis"/>
    <property type="evidence" value="ECO:0007669"/>
    <property type="project" value="UniProtKB-KW"/>
</dbReference>
<accession>A0A813ZKB0</accession>
<evidence type="ECO:0000256" key="4">
    <source>
        <dbReference type="ARBA" id="ARBA00022448"/>
    </source>
</evidence>
<dbReference type="PANTHER" id="PTHR13043:SF1">
    <property type="entry name" value="EXOCYST COMPLEX COMPONENT 2"/>
    <property type="match status" value="1"/>
</dbReference>
<dbReference type="Pfam" id="PF15469">
    <property type="entry name" value="Sec5"/>
    <property type="match status" value="1"/>
</dbReference>
<evidence type="ECO:0000256" key="6">
    <source>
        <dbReference type="ARBA" id="ARBA00022927"/>
    </source>
</evidence>
<feature type="region of interest" description="Disordered" evidence="8">
    <location>
        <begin position="411"/>
        <end position="434"/>
    </location>
</feature>
<reference evidence="11" key="1">
    <citation type="submission" date="2021-02" db="EMBL/GenBank/DDBJ databases">
        <authorList>
            <person name="Nowell W R."/>
        </authorList>
    </citation>
    <scope>NUCLEOTIDE SEQUENCE</scope>
    <source>
        <strain evidence="11">Ploen Becks lab</strain>
    </source>
</reference>
<dbReference type="SUPFAM" id="SSF81296">
    <property type="entry name" value="E set domains"/>
    <property type="match status" value="1"/>
</dbReference>
<gene>
    <name evidence="11" type="ORF">OXX778_LOCUS11308</name>
</gene>
<comment type="subunit">
    <text evidence="7">Component of the exocyst complex.</text>
</comment>
<evidence type="ECO:0000256" key="1">
    <source>
        <dbReference type="ARBA" id="ARBA00002660"/>
    </source>
</evidence>
<dbReference type="AlphaFoldDB" id="A0A813ZKB0"/>
<evidence type="ECO:0000256" key="3">
    <source>
        <dbReference type="ARBA" id="ARBA00017526"/>
    </source>
</evidence>
<organism evidence="11 12">
    <name type="scientific">Brachionus calyciflorus</name>
    <dbReference type="NCBI Taxonomy" id="104777"/>
    <lineage>
        <taxon>Eukaryota</taxon>
        <taxon>Metazoa</taxon>
        <taxon>Spiralia</taxon>
        <taxon>Gnathifera</taxon>
        <taxon>Rotifera</taxon>
        <taxon>Eurotatoria</taxon>
        <taxon>Monogononta</taxon>
        <taxon>Pseudotrocha</taxon>
        <taxon>Ploima</taxon>
        <taxon>Brachionidae</taxon>
        <taxon>Brachionus</taxon>
    </lineage>
</organism>
<dbReference type="FunFam" id="2.60.40.10:FF:000196">
    <property type="entry name" value="Exocyst complex component 2"/>
    <property type="match status" value="1"/>
</dbReference>
<evidence type="ECO:0000259" key="10">
    <source>
        <dbReference type="Pfam" id="PF15469"/>
    </source>
</evidence>
<comment type="function">
    <text evidence="1 7">Component of the exocyst complex involved in the docking of exocytic vesicles with fusion sites on the plasma membrane.</text>
</comment>
<evidence type="ECO:0000313" key="12">
    <source>
        <dbReference type="Proteomes" id="UP000663879"/>
    </source>
</evidence>
<dbReference type="InterPro" id="IPR013783">
    <property type="entry name" value="Ig-like_fold"/>
</dbReference>
<dbReference type="InterPro" id="IPR039481">
    <property type="entry name" value="EXOC2/Sec5_N_dom"/>
</dbReference>
<feature type="domain" description="Exocyst complex component EXOC2/Sec5 N-terminal" evidence="10">
    <location>
        <begin position="127"/>
        <end position="895"/>
    </location>
</feature>
<dbReference type="GO" id="GO:0015031">
    <property type="term" value="P:protein transport"/>
    <property type="evidence" value="ECO:0007669"/>
    <property type="project" value="UniProtKB-KW"/>
</dbReference>
<evidence type="ECO:0000256" key="7">
    <source>
        <dbReference type="RuleBase" id="RU365069"/>
    </source>
</evidence>
<keyword evidence="5 7" id="KW-0268">Exocytosis</keyword>
<keyword evidence="12" id="KW-1185">Reference proteome</keyword>
<dbReference type="GO" id="GO:0000145">
    <property type="term" value="C:exocyst"/>
    <property type="evidence" value="ECO:0007669"/>
    <property type="project" value="UniProtKB-UniRule"/>
</dbReference>
<keyword evidence="6 7" id="KW-0653">Protein transport</keyword>
<keyword evidence="4 7" id="KW-0813">Transport</keyword>
<proteinExistence type="inferred from homology"/>
<dbReference type="GO" id="GO:0006893">
    <property type="term" value="P:Golgi to plasma membrane transport"/>
    <property type="evidence" value="ECO:0007669"/>
    <property type="project" value="UniProtKB-UniRule"/>
</dbReference>
<evidence type="ECO:0000259" key="9">
    <source>
        <dbReference type="Pfam" id="PF01833"/>
    </source>
</evidence>
<evidence type="ECO:0000256" key="8">
    <source>
        <dbReference type="SAM" id="MobiDB-lite"/>
    </source>
</evidence>
<dbReference type="PANTHER" id="PTHR13043">
    <property type="entry name" value="EXOCYST COMPLEX COMPONENT SEC5"/>
    <property type="match status" value="1"/>
</dbReference>
<protein>
    <recommendedName>
        <fullName evidence="3 7">Exocyst complex component 2</fullName>
    </recommendedName>
</protein>
<dbReference type="Gene3D" id="2.60.40.10">
    <property type="entry name" value="Immunoglobulins"/>
    <property type="match status" value="1"/>
</dbReference>
<evidence type="ECO:0000256" key="2">
    <source>
        <dbReference type="ARBA" id="ARBA00010578"/>
    </source>
</evidence>
<dbReference type="InterPro" id="IPR029175">
    <property type="entry name" value="EXOC2/Sec5"/>
</dbReference>
<dbReference type="OrthoDB" id="26242at2759"/>
<sequence>MPKPLVTGISPKEGYPGTKVIIRGEFLGKDEEDLVAVIICGVDCTIRAKWEKESRITTYTGFCKGKGDIVIVTNSGGRGTSSVGFQGLVKKNIGPYEETCTWVDEDSKALLTGLKRAAVNELSHDNPLNISLDDSSKYGMDFFDKEFPNSSIDMTQENFNASRFLLENYQNAKFEDLRQGLEYMKRNIGSKTINSTDNLLKNNISSFMDAIKIMKDIHWLSSNDKKNEFTRSIELMFKDILKTAHRIYDQDLASKDRADMIRNSLQILDTYKSLIYFPQNVDKWLKLDDYEQIITSYKLAKMQLSKAEPATRKSTLFAQIKKDLDSSVLEVQKHILKKLIQFPSSPDEQKFLIENYISIENIIAIEGNKRNEVAFNPAWYCLTEEKKWFIQLMLECRDMHIADEKVSLAMKQSDDSNNNNSKQEQKNSSDVLKDGKNLSNNILNNTEASKIQVMTQIPHERNKFIEELCQMFFDIFTDYWRLGSMYLGNLFNNLPSTNNDSIKANEYHGLVGEILETFCNIVRAAFIPHTFDKSLANTNLLSEWPIQHDAQIISQILPHCLKVCRLCAQQIFSLDIQPKQFECVKILIYDLRCECLVTLLSQPTREILATLGFEEPDWIVDRDVDSENNSCLITNLPSRFEAKFNRALSLCKEYVLDDKKGEKSLFKDPVFSKKIAMLLYGISHAFMKRINRFMSKEDSLPKFVQMSRSKLLLYLYNNLTVCKRKALPNIWQTIANHKYQQFDQVIKESKKNLKELQDMLLKQYVSEATKPIVDNIESNLYAGRYDFSECSAPLTVRNYVKQIIMSLLNIHSELFLLNKSLIQAVLTQAVKEIYTKLFSLFVNIPNFCVSAAIQAYIDIFCLKETFKLYTSDESKEILHKILKLIPSNSFEQNKSLMTKLIGDFEKGMQPYLAVFHTQPPTSSVNISLQSNENK</sequence>